<accession>A0A4R9ABM5</accession>
<feature type="signal peptide" evidence="2">
    <location>
        <begin position="1"/>
        <end position="35"/>
    </location>
</feature>
<dbReference type="InterPro" id="IPR042100">
    <property type="entry name" value="Bug_dom1"/>
</dbReference>
<keyword evidence="4" id="KW-1185">Reference proteome</keyword>
<evidence type="ECO:0000313" key="4">
    <source>
        <dbReference type="Proteomes" id="UP000297447"/>
    </source>
</evidence>
<keyword evidence="2" id="KW-0732">Signal</keyword>
<dbReference type="Gene3D" id="3.40.190.10">
    <property type="entry name" value="Periplasmic binding protein-like II"/>
    <property type="match status" value="1"/>
</dbReference>
<sequence length="334" mass="34638">MRSALKKNTVVFLPALAGLAMMGLVGCSASGSVGAQEAEAGYPSKPVTFVVPFAAGGPSTVTALAFASCLEAGLGQTFVIENQPGGSGGLAMQDVSSAKPDGYTLTLGTNGPLVMNPMINQLNYGIEDFTSVGVMAQMPTVLVVGEDSPYESADEFFAAAEKNPGKLSVAIPGATTSAAIELQRLHEEYDIEVTAVPAVGNAEMTTSLLGGHVDALFITDHQDVQSRIEDGSFVPLAVSSPERADWYADVPTLAEQGYPELVNAVSVFGVVGPKGMPDSIVSTLESQLKTCSEDSTVIDQIGEMFVPAEFSGAAALDGVFADMQKLYEPILGQE</sequence>
<evidence type="ECO:0000256" key="1">
    <source>
        <dbReference type="ARBA" id="ARBA00006987"/>
    </source>
</evidence>
<evidence type="ECO:0000256" key="2">
    <source>
        <dbReference type="SAM" id="SignalP"/>
    </source>
</evidence>
<feature type="chain" id="PRO_5038862372" evidence="2">
    <location>
        <begin position="36"/>
        <end position="334"/>
    </location>
</feature>
<gene>
    <name evidence="3" type="ORF">E3T55_00790</name>
</gene>
<comment type="caution">
    <text evidence="3">The sequence shown here is derived from an EMBL/GenBank/DDBJ whole genome shotgun (WGS) entry which is preliminary data.</text>
</comment>
<dbReference type="PIRSF" id="PIRSF017082">
    <property type="entry name" value="YflP"/>
    <property type="match status" value="1"/>
</dbReference>
<dbReference type="AlphaFoldDB" id="A0A4R9ABM5"/>
<dbReference type="EMBL" id="SOHE01000006">
    <property type="protein sequence ID" value="TFD55516.1"/>
    <property type="molecule type" value="Genomic_DNA"/>
</dbReference>
<dbReference type="PANTHER" id="PTHR42928:SF5">
    <property type="entry name" value="BLR1237 PROTEIN"/>
    <property type="match status" value="1"/>
</dbReference>
<dbReference type="InterPro" id="IPR005064">
    <property type="entry name" value="BUG"/>
</dbReference>
<organism evidence="3 4">
    <name type="scientific">Cryobacterium frigoriphilum</name>
    <dbReference type="NCBI Taxonomy" id="1259150"/>
    <lineage>
        <taxon>Bacteria</taxon>
        <taxon>Bacillati</taxon>
        <taxon>Actinomycetota</taxon>
        <taxon>Actinomycetes</taxon>
        <taxon>Micrococcales</taxon>
        <taxon>Microbacteriaceae</taxon>
        <taxon>Cryobacterium</taxon>
    </lineage>
</organism>
<dbReference type="Proteomes" id="UP000297447">
    <property type="component" value="Unassembled WGS sequence"/>
</dbReference>
<evidence type="ECO:0000313" key="3">
    <source>
        <dbReference type="EMBL" id="TFD55516.1"/>
    </source>
</evidence>
<dbReference type="OrthoDB" id="8627412at2"/>
<protein>
    <submittedName>
        <fullName evidence="3">Tripartite tricarboxylate transporter substrate binding protein</fullName>
    </submittedName>
</protein>
<dbReference type="PROSITE" id="PS51257">
    <property type="entry name" value="PROKAR_LIPOPROTEIN"/>
    <property type="match status" value="1"/>
</dbReference>
<dbReference type="Pfam" id="PF03401">
    <property type="entry name" value="TctC"/>
    <property type="match status" value="1"/>
</dbReference>
<name>A0A4R9ABM5_9MICO</name>
<dbReference type="SUPFAM" id="SSF53850">
    <property type="entry name" value="Periplasmic binding protein-like II"/>
    <property type="match status" value="1"/>
</dbReference>
<dbReference type="PANTHER" id="PTHR42928">
    <property type="entry name" value="TRICARBOXYLATE-BINDING PROTEIN"/>
    <property type="match status" value="1"/>
</dbReference>
<comment type="similarity">
    <text evidence="1">Belongs to the UPF0065 (bug) family.</text>
</comment>
<proteinExistence type="inferred from homology"/>
<dbReference type="Gene3D" id="3.40.190.150">
    <property type="entry name" value="Bordetella uptake gene, domain 1"/>
    <property type="match status" value="1"/>
</dbReference>
<dbReference type="CDD" id="cd07012">
    <property type="entry name" value="PBP2_Bug_TTT"/>
    <property type="match status" value="1"/>
</dbReference>
<reference evidence="3 4" key="1">
    <citation type="submission" date="2019-03" db="EMBL/GenBank/DDBJ databases">
        <title>Genomics of glacier-inhabiting Cryobacterium strains.</title>
        <authorList>
            <person name="Liu Q."/>
            <person name="Xin Y.-H."/>
        </authorList>
    </citation>
    <scope>NUCLEOTIDE SEQUENCE [LARGE SCALE GENOMIC DNA]</scope>
    <source>
        <strain evidence="3 4">Hh14</strain>
    </source>
</reference>